<dbReference type="GO" id="GO:0005634">
    <property type="term" value="C:nucleus"/>
    <property type="evidence" value="ECO:0007669"/>
    <property type="project" value="UniProtKB-SubCell"/>
</dbReference>
<evidence type="ECO:0000256" key="4">
    <source>
        <dbReference type="ARBA" id="ARBA00022771"/>
    </source>
</evidence>
<dbReference type="PANTHER" id="PTHR23235">
    <property type="entry name" value="KRUEPPEL-LIKE TRANSCRIPTION FACTOR"/>
    <property type="match status" value="1"/>
</dbReference>
<evidence type="ECO:0000256" key="2">
    <source>
        <dbReference type="ARBA" id="ARBA00022723"/>
    </source>
</evidence>
<evidence type="ECO:0000313" key="10">
    <source>
        <dbReference type="EMBL" id="TWW79679.1"/>
    </source>
</evidence>
<sequence>MFPSDQLSVHGGQPPPPLTQLSPLIRLEGWKSRRGLRAIWCTPSVGLGVGDMEAVEALMSMMTHSSTLSFGARHPRPLTPSSDCSEDDSATIGAVAMQESLLCLTPPYSPHHTDVTQEPSAASLHRPGAARGPTRGASEETSGPQQQFQCISVIRHTSECQSHSCCSDPRSLDSHLSCGTAPERRLAAQSGPELTSPHTPLTDTLTHMLGATWTLDSESLESPPSGVGDKSDTPRPVLTVPPAVPGGPPESVYYQKVPLSLSFTNIAQNPLTDLGRQHLFPVTSPPAAVRAPLQSPQSQAAPPAQILLLEGQVTTAPMMLLLQKPVVPTLYVQPTLVTPGGTKLPAIAPAPCSAAPEEQRLSPPHPGASRVRSHICPHEDCKKTYFKSSHLKAHMRTHTGEKPFRCKWEDCERQFARSDELSRHHRTHTGEKRFACPMCHSRFMRSDHLAKHARRHLAMRKGALLDTRSHPLC</sequence>
<keyword evidence="11" id="KW-1185">Reference proteome</keyword>
<feature type="compositionally biased region" description="Polar residues" evidence="8">
    <location>
        <begin position="192"/>
        <end position="203"/>
    </location>
</feature>
<dbReference type="SUPFAM" id="SSF57667">
    <property type="entry name" value="beta-beta-alpha zinc fingers"/>
    <property type="match status" value="2"/>
</dbReference>
<keyword evidence="3" id="KW-0677">Repeat</keyword>
<keyword evidence="6" id="KW-0539">Nucleus</keyword>
<feature type="region of interest" description="Disordered" evidence="8">
    <location>
        <begin position="217"/>
        <end position="249"/>
    </location>
</feature>
<comment type="caution">
    <text evidence="10">The sequence shown here is derived from an EMBL/GenBank/DDBJ whole genome shotgun (WGS) entry which is preliminary data.</text>
</comment>
<keyword evidence="5" id="KW-0862">Zinc</keyword>
<dbReference type="PANTHER" id="PTHR23235:SF164">
    <property type="entry name" value="C2H2-TYPE DOMAIN-CONTAINING PROTEIN"/>
    <property type="match status" value="1"/>
</dbReference>
<feature type="region of interest" description="Disordered" evidence="8">
    <location>
        <begin position="1"/>
        <end position="21"/>
    </location>
</feature>
<dbReference type="GO" id="GO:0000981">
    <property type="term" value="F:DNA-binding transcription factor activity, RNA polymerase II-specific"/>
    <property type="evidence" value="ECO:0007669"/>
    <property type="project" value="TreeGrafter"/>
</dbReference>
<feature type="domain" description="C2H2-type" evidence="9">
    <location>
        <begin position="434"/>
        <end position="461"/>
    </location>
</feature>
<dbReference type="CDD" id="cd21572">
    <property type="entry name" value="KLF10_N"/>
    <property type="match status" value="1"/>
</dbReference>
<protein>
    <submittedName>
        <fullName evidence="10">Krueppel-like factor 10</fullName>
    </submittedName>
</protein>
<evidence type="ECO:0000256" key="8">
    <source>
        <dbReference type="SAM" id="MobiDB-lite"/>
    </source>
</evidence>
<accession>A0A5C6PL84</accession>
<feature type="region of interest" description="Disordered" evidence="8">
    <location>
        <begin position="108"/>
        <end position="146"/>
    </location>
</feature>
<dbReference type="InterPro" id="IPR036236">
    <property type="entry name" value="Znf_C2H2_sf"/>
</dbReference>
<dbReference type="AlphaFoldDB" id="A0A5C6PL84"/>
<dbReference type="Pfam" id="PF00096">
    <property type="entry name" value="zf-C2H2"/>
    <property type="match status" value="3"/>
</dbReference>
<dbReference type="FunFam" id="3.30.160.60:FF:000072">
    <property type="entry name" value="zinc finger protein 143 isoform X1"/>
    <property type="match status" value="1"/>
</dbReference>
<feature type="domain" description="C2H2-type" evidence="9">
    <location>
        <begin position="404"/>
        <end position="433"/>
    </location>
</feature>
<keyword evidence="2" id="KW-0479">Metal-binding</keyword>
<dbReference type="Gene3D" id="3.30.160.60">
    <property type="entry name" value="Classic Zinc Finger"/>
    <property type="match status" value="3"/>
</dbReference>
<dbReference type="InterPro" id="IPR013087">
    <property type="entry name" value="Znf_C2H2_type"/>
</dbReference>
<evidence type="ECO:0000256" key="5">
    <source>
        <dbReference type="ARBA" id="ARBA00022833"/>
    </source>
</evidence>
<proteinExistence type="predicted"/>
<dbReference type="FunFam" id="3.30.160.60:FF:000018">
    <property type="entry name" value="Krueppel-like factor 15"/>
    <property type="match status" value="1"/>
</dbReference>
<evidence type="ECO:0000256" key="1">
    <source>
        <dbReference type="ARBA" id="ARBA00004123"/>
    </source>
</evidence>
<evidence type="ECO:0000256" key="3">
    <source>
        <dbReference type="ARBA" id="ARBA00022737"/>
    </source>
</evidence>
<reference evidence="10 11" key="1">
    <citation type="submission" date="2019-04" db="EMBL/GenBank/DDBJ databases">
        <title>Chromosome genome assembly for Takifugu flavidus.</title>
        <authorList>
            <person name="Xiao S."/>
        </authorList>
    </citation>
    <scope>NUCLEOTIDE SEQUENCE [LARGE SCALE GENOMIC DNA]</scope>
    <source>
        <strain evidence="10">HTHZ2018</strain>
        <tissue evidence="10">Muscle</tissue>
    </source>
</reference>
<feature type="domain" description="C2H2-type" evidence="9">
    <location>
        <begin position="374"/>
        <end position="403"/>
    </location>
</feature>
<gene>
    <name evidence="10" type="ORF">D4764_10G0007090</name>
</gene>
<dbReference type="GO" id="GO:0000978">
    <property type="term" value="F:RNA polymerase II cis-regulatory region sequence-specific DNA binding"/>
    <property type="evidence" value="ECO:0007669"/>
    <property type="project" value="TreeGrafter"/>
</dbReference>
<evidence type="ECO:0000256" key="6">
    <source>
        <dbReference type="ARBA" id="ARBA00023242"/>
    </source>
</evidence>
<dbReference type="PROSITE" id="PS50157">
    <property type="entry name" value="ZINC_FINGER_C2H2_2"/>
    <property type="match status" value="3"/>
</dbReference>
<dbReference type="GO" id="GO:0008270">
    <property type="term" value="F:zinc ion binding"/>
    <property type="evidence" value="ECO:0007669"/>
    <property type="project" value="UniProtKB-KW"/>
</dbReference>
<dbReference type="EMBL" id="RHFK02000002">
    <property type="protein sequence ID" value="TWW79679.1"/>
    <property type="molecule type" value="Genomic_DNA"/>
</dbReference>
<dbReference type="PROSITE" id="PS00028">
    <property type="entry name" value="ZINC_FINGER_C2H2_1"/>
    <property type="match status" value="3"/>
</dbReference>
<evidence type="ECO:0000256" key="7">
    <source>
        <dbReference type="PROSITE-ProRule" id="PRU00042"/>
    </source>
</evidence>
<dbReference type="Proteomes" id="UP000324091">
    <property type="component" value="Chromosome 10"/>
</dbReference>
<name>A0A5C6PL84_9TELE</name>
<keyword evidence="4 7" id="KW-0863">Zinc-finger</keyword>
<feature type="region of interest" description="Disordered" evidence="8">
    <location>
        <begin position="184"/>
        <end position="203"/>
    </location>
</feature>
<evidence type="ECO:0000259" key="9">
    <source>
        <dbReference type="PROSITE" id="PS50157"/>
    </source>
</evidence>
<organism evidence="10 11">
    <name type="scientific">Takifugu flavidus</name>
    <name type="common">sansaifugu</name>
    <dbReference type="NCBI Taxonomy" id="433684"/>
    <lineage>
        <taxon>Eukaryota</taxon>
        <taxon>Metazoa</taxon>
        <taxon>Chordata</taxon>
        <taxon>Craniata</taxon>
        <taxon>Vertebrata</taxon>
        <taxon>Euteleostomi</taxon>
        <taxon>Actinopterygii</taxon>
        <taxon>Neopterygii</taxon>
        <taxon>Teleostei</taxon>
        <taxon>Neoteleostei</taxon>
        <taxon>Acanthomorphata</taxon>
        <taxon>Eupercaria</taxon>
        <taxon>Tetraodontiformes</taxon>
        <taxon>Tetradontoidea</taxon>
        <taxon>Tetraodontidae</taxon>
        <taxon>Takifugu</taxon>
    </lineage>
</organism>
<dbReference type="SMART" id="SM00355">
    <property type="entry name" value="ZnF_C2H2"/>
    <property type="match status" value="3"/>
</dbReference>
<dbReference type="FunFam" id="3.30.160.60:FF:000100">
    <property type="entry name" value="Zinc finger 45-like"/>
    <property type="match status" value="1"/>
</dbReference>
<comment type="subcellular location">
    <subcellularLocation>
        <location evidence="1">Nucleus</location>
    </subcellularLocation>
</comment>
<evidence type="ECO:0000313" key="11">
    <source>
        <dbReference type="Proteomes" id="UP000324091"/>
    </source>
</evidence>